<feature type="chain" id="PRO_5046912860" evidence="1">
    <location>
        <begin position="22"/>
        <end position="496"/>
    </location>
</feature>
<accession>A0ABW5N5F6</accession>
<dbReference type="SUPFAM" id="SSF49464">
    <property type="entry name" value="Carboxypeptidase regulatory domain-like"/>
    <property type="match status" value="1"/>
</dbReference>
<gene>
    <name evidence="2" type="ORF">ACFSTE_06405</name>
</gene>
<protein>
    <submittedName>
        <fullName evidence="2">Carboxypeptidase-like regulatory domain-containing protein</fullName>
    </submittedName>
</protein>
<dbReference type="Proteomes" id="UP001597459">
    <property type="component" value="Unassembled WGS sequence"/>
</dbReference>
<dbReference type="RefSeq" id="WP_176028336.1">
    <property type="nucleotide sequence ID" value="NZ_JBHSJV010000001.1"/>
</dbReference>
<sequence>MKKITGSLLILFLFLSTISFSQTITSRVIDQKTGAPIPYATIEFFPNEGVITNEEGMFSYTISKKHTPQDSIYISSMGYEKTAVAFHIPIDSIIAIAPKTIELSRVFISNKHLSAAEIIEKTTERLQENYNTSLTHKRLFLRNSDFTNLSKLDVDFKKSTIEEFNKAFVDSVITTIPQKTSYYTEILGDLYGNKNTQKLSIIKAAELYDKNNTGSLEEMGKKIETIFKNNVKKDSYLKFKSGIFSQKVQVDSIIEHEKEAAAVKEAIDSPNKNNGFFISSKSNINQLFSKLFIHGASKLNILEKPGRYHFSLKDYTYIDDNSVYIIEFTPKRRGDFKGTLYINTEDFAVVRIDYENTRLLKSFKLLGLMFQETTYKGKLLFSKNANQKYDLRFMEKITGEKFGVNRPLKIIEKNKFVSGKRKQNELSLGIDMVMSTIYKSELVVFNSENIDQATYDTHKENKNSKPTYLSKYTPEFWEGYNIIEPNTAIKAFKVLD</sequence>
<keyword evidence="3" id="KW-1185">Reference proteome</keyword>
<proteinExistence type="predicted"/>
<name>A0ABW5N5F6_9FLAO</name>
<organism evidence="2 3">
    <name type="scientific">Aquimarina hainanensis</name>
    <dbReference type="NCBI Taxonomy" id="1578017"/>
    <lineage>
        <taxon>Bacteria</taxon>
        <taxon>Pseudomonadati</taxon>
        <taxon>Bacteroidota</taxon>
        <taxon>Flavobacteriia</taxon>
        <taxon>Flavobacteriales</taxon>
        <taxon>Flavobacteriaceae</taxon>
        <taxon>Aquimarina</taxon>
    </lineage>
</organism>
<evidence type="ECO:0000313" key="2">
    <source>
        <dbReference type="EMBL" id="MFD2590458.1"/>
    </source>
</evidence>
<dbReference type="InterPro" id="IPR008969">
    <property type="entry name" value="CarboxyPept-like_regulatory"/>
</dbReference>
<reference evidence="3" key="1">
    <citation type="journal article" date="2019" name="Int. J. Syst. Evol. Microbiol.">
        <title>The Global Catalogue of Microorganisms (GCM) 10K type strain sequencing project: providing services to taxonomists for standard genome sequencing and annotation.</title>
        <authorList>
            <consortium name="The Broad Institute Genomics Platform"/>
            <consortium name="The Broad Institute Genome Sequencing Center for Infectious Disease"/>
            <person name="Wu L."/>
            <person name="Ma J."/>
        </authorList>
    </citation>
    <scope>NUCLEOTIDE SEQUENCE [LARGE SCALE GENOMIC DNA]</scope>
    <source>
        <strain evidence="3">KCTC 42423</strain>
    </source>
</reference>
<feature type="signal peptide" evidence="1">
    <location>
        <begin position="1"/>
        <end position="21"/>
    </location>
</feature>
<comment type="caution">
    <text evidence="2">The sequence shown here is derived from an EMBL/GenBank/DDBJ whole genome shotgun (WGS) entry which is preliminary data.</text>
</comment>
<evidence type="ECO:0000313" key="3">
    <source>
        <dbReference type="Proteomes" id="UP001597459"/>
    </source>
</evidence>
<dbReference type="EMBL" id="JBHULX010000004">
    <property type="protein sequence ID" value="MFD2590458.1"/>
    <property type="molecule type" value="Genomic_DNA"/>
</dbReference>
<keyword evidence="1" id="KW-0732">Signal</keyword>
<evidence type="ECO:0000256" key="1">
    <source>
        <dbReference type="SAM" id="SignalP"/>
    </source>
</evidence>